<dbReference type="PANTHER" id="PTHR37309:SF1">
    <property type="entry name" value="SLR0284 PROTEIN"/>
    <property type="match status" value="1"/>
</dbReference>
<feature type="transmembrane region" description="Helical" evidence="1">
    <location>
        <begin position="87"/>
        <end position="107"/>
    </location>
</feature>
<evidence type="ECO:0000313" key="3">
    <source>
        <dbReference type="Proteomes" id="UP000253383"/>
    </source>
</evidence>
<keyword evidence="1" id="KW-1133">Transmembrane helix</keyword>
<keyword evidence="1" id="KW-0812">Transmembrane</keyword>
<comment type="caution">
    <text evidence="2">The sequence shown here is derived from an EMBL/GenBank/DDBJ whole genome shotgun (WGS) entry which is preliminary data.</text>
</comment>
<reference evidence="2 3" key="1">
    <citation type="submission" date="2018-07" db="EMBL/GenBank/DDBJ databases">
        <title>Genome analysis of Larkinella rosea.</title>
        <authorList>
            <person name="Zhou Z."/>
            <person name="Wang G."/>
        </authorList>
    </citation>
    <scope>NUCLEOTIDE SEQUENCE [LARGE SCALE GENOMIC DNA]</scope>
    <source>
        <strain evidence="3">zzj9</strain>
    </source>
</reference>
<organism evidence="2 3">
    <name type="scientific">Larkinella punicea</name>
    <dbReference type="NCBI Taxonomy" id="2315727"/>
    <lineage>
        <taxon>Bacteria</taxon>
        <taxon>Pseudomonadati</taxon>
        <taxon>Bacteroidota</taxon>
        <taxon>Cytophagia</taxon>
        <taxon>Cytophagales</taxon>
        <taxon>Spirosomataceae</taxon>
        <taxon>Larkinella</taxon>
    </lineage>
</organism>
<dbReference type="InterPro" id="IPR007165">
    <property type="entry name" value="Phage_holin_4_2"/>
</dbReference>
<dbReference type="EMBL" id="QOWE01000006">
    <property type="protein sequence ID" value="RCR69964.1"/>
    <property type="molecule type" value="Genomic_DNA"/>
</dbReference>
<dbReference type="AlphaFoldDB" id="A0A368JTF5"/>
<dbReference type="PANTHER" id="PTHR37309">
    <property type="entry name" value="SLR0284 PROTEIN"/>
    <property type="match status" value="1"/>
</dbReference>
<evidence type="ECO:0000313" key="2">
    <source>
        <dbReference type="EMBL" id="RCR69964.1"/>
    </source>
</evidence>
<feature type="transmembrane region" description="Helical" evidence="1">
    <location>
        <begin position="56"/>
        <end position="75"/>
    </location>
</feature>
<proteinExistence type="predicted"/>
<keyword evidence="1" id="KW-0472">Membrane</keyword>
<evidence type="ECO:0000256" key="1">
    <source>
        <dbReference type="SAM" id="Phobius"/>
    </source>
</evidence>
<feature type="transmembrane region" description="Helical" evidence="1">
    <location>
        <begin position="29"/>
        <end position="50"/>
    </location>
</feature>
<dbReference type="OrthoDB" id="6402664at2"/>
<gene>
    <name evidence="2" type="ORF">DUE52_09045</name>
</gene>
<feature type="transmembrane region" description="Helical" evidence="1">
    <location>
        <begin position="6"/>
        <end position="22"/>
    </location>
</feature>
<dbReference type="RefSeq" id="WP_114405663.1">
    <property type="nucleotide sequence ID" value="NZ_QOWE01000006.1"/>
</dbReference>
<protein>
    <submittedName>
        <fullName evidence="2">Phage holin family protein</fullName>
    </submittedName>
</protein>
<accession>A0A368JTF5</accession>
<name>A0A368JTF5_9BACT</name>
<keyword evidence="3" id="KW-1185">Reference proteome</keyword>
<dbReference type="Pfam" id="PF04020">
    <property type="entry name" value="Phage_holin_4_2"/>
    <property type="match status" value="1"/>
</dbReference>
<sequence length="140" mass="15098">MNLILHLLLDAAVIFGLAYIMPQVDVKSFGTALLIAVILAALNFLVGWIIRFPLNLVTLFFLTGIVRIVVTAILLKLIDKMMGSFTIAGFWPALVIAVSVAIAGAIVDGALAPSEAVVEERQREAVLLTPGAEFAYTFKR</sequence>
<dbReference type="Proteomes" id="UP000253383">
    <property type="component" value="Unassembled WGS sequence"/>
</dbReference>